<accession>A0A9D1JFT2</accession>
<dbReference type="SUPFAM" id="SSF53613">
    <property type="entry name" value="Ribokinase-like"/>
    <property type="match status" value="1"/>
</dbReference>
<proteinExistence type="inferred from homology"/>
<comment type="similarity">
    <text evidence="1">Belongs to the carbohydrate kinase PfkB family.</text>
</comment>
<protein>
    <submittedName>
        <fullName evidence="5">Sugar kinase</fullName>
    </submittedName>
</protein>
<dbReference type="PROSITE" id="PS00584">
    <property type="entry name" value="PFKB_KINASES_2"/>
    <property type="match status" value="1"/>
</dbReference>
<dbReference type="InterPro" id="IPR002173">
    <property type="entry name" value="Carboh/pur_kinase_PfkB_CS"/>
</dbReference>
<name>A0A9D1JFT2_9FIRM</name>
<evidence type="ECO:0000256" key="2">
    <source>
        <dbReference type="ARBA" id="ARBA00022679"/>
    </source>
</evidence>
<reference evidence="5" key="1">
    <citation type="submission" date="2020-10" db="EMBL/GenBank/DDBJ databases">
        <authorList>
            <person name="Gilroy R."/>
        </authorList>
    </citation>
    <scope>NUCLEOTIDE SEQUENCE</scope>
    <source>
        <strain evidence="5">ChiSxjej1B13-7041</strain>
    </source>
</reference>
<dbReference type="InterPro" id="IPR011611">
    <property type="entry name" value="PfkB_dom"/>
</dbReference>
<feature type="domain" description="Carbohydrate kinase PfkB" evidence="4">
    <location>
        <begin position="29"/>
        <end position="300"/>
    </location>
</feature>
<organism evidence="5 6">
    <name type="scientific">Candidatus Egerieimonas intestinavium</name>
    <dbReference type="NCBI Taxonomy" id="2840777"/>
    <lineage>
        <taxon>Bacteria</taxon>
        <taxon>Bacillati</taxon>
        <taxon>Bacillota</taxon>
        <taxon>Clostridia</taxon>
        <taxon>Lachnospirales</taxon>
        <taxon>Lachnospiraceae</taxon>
        <taxon>Lachnospiraceae incertae sedis</taxon>
        <taxon>Candidatus Egerieimonas</taxon>
    </lineage>
</organism>
<evidence type="ECO:0000313" key="5">
    <source>
        <dbReference type="EMBL" id="HIR93055.1"/>
    </source>
</evidence>
<gene>
    <name evidence="5" type="ORF">IAB98_06525</name>
</gene>
<reference evidence="5" key="2">
    <citation type="journal article" date="2021" name="PeerJ">
        <title>Extensive microbial diversity within the chicken gut microbiome revealed by metagenomics and culture.</title>
        <authorList>
            <person name="Gilroy R."/>
            <person name="Ravi A."/>
            <person name="Getino M."/>
            <person name="Pursley I."/>
            <person name="Horton D.L."/>
            <person name="Alikhan N.F."/>
            <person name="Baker D."/>
            <person name="Gharbi K."/>
            <person name="Hall N."/>
            <person name="Watson M."/>
            <person name="Adriaenssens E.M."/>
            <person name="Foster-Nyarko E."/>
            <person name="Jarju S."/>
            <person name="Secka A."/>
            <person name="Antonio M."/>
            <person name="Oren A."/>
            <person name="Chaudhuri R.R."/>
            <person name="La Ragione R."/>
            <person name="Hildebrand F."/>
            <person name="Pallen M.J."/>
        </authorList>
    </citation>
    <scope>NUCLEOTIDE SEQUENCE</scope>
    <source>
        <strain evidence="5">ChiSxjej1B13-7041</strain>
    </source>
</reference>
<sequence>MKTLCVGMMVCDTMLAPVPFDILQRDSATIRPPSRSCGGDALNVALGLAKLGNRVAIAGRAAPDENGKFLEAACRENGVDTRWIVWDTESSTAVTYALIDQKGERHFLSENSIFHRLEAGDISQEALKEADIVYFGSAMSMEKMDGGGIEKLFRQARSQGKLTVMDAAVNGENPGRDWMKVISPALTETDIFFPSLAEAIQLTGQREPEKIAECFRQFPMRLLGIKLGSQGCFVTDFHTSRRLSCPPGIRVTDTTGAGDSFMAGLICGLSKGWDGYTSAGFATCVAAKNVEAYGGTGGIPSFKEACSFYESCKENL</sequence>
<dbReference type="InterPro" id="IPR050306">
    <property type="entry name" value="PfkB_Carbo_kinase"/>
</dbReference>
<evidence type="ECO:0000256" key="1">
    <source>
        <dbReference type="ARBA" id="ARBA00010688"/>
    </source>
</evidence>
<dbReference type="CDD" id="cd01166">
    <property type="entry name" value="KdgK"/>
    <property type="match status" value="1"/>
</dbReference>
<dbReference type="AlphaFoldDB" id="A0A9D1JFT2"/>
<evidence type="ECO:0000313" key="6">
    <source>
        <dbReference type="Proteomes" id="UP000886841"/>
    </source>
</evidence>
<dbReference type="GO" id="GO:0016301">
    <property type="term" value="F:kinase activity"/>
    <property type="evidence" value="ECO:0007669"/>
    <property type="project" value="UniProtKB-KW"/>
</dbReference>
<dbReference type="Gene3D" id="3.40.1190.20">
    <property type="match status" value="1"/>
</dbReference>
<dbReference type="InterPro" id="IPR029056">
    <property type="entry name" value="Ribokinase-like"/>
</dbReference>
<keyword evidence="3 5" id="KW-0418">Kinase</keyword>
<comment type="caution">
    <text evidence="5">The sequence shown here is derived from an EMBL/GenBank/DDBJ whole genome shotgun (WGS) entry which is preliminary data.</text>
</comment>
<dbReference type="PANTHER" id="PTHR43085">
    <property type="entry name" value="HEXOKINASE FAMILY MEMBER"/>
    <property type="match status" value="1"/>
</dbReference>
<evidence type="ECO:0000259" key="4">
    <source>
        <dbReference type="Pfam" id="PF00294"/>
    </source>
</evidence>
<dbReference type="PANTHER" id="PTHR43085:SF57">
    <property type="entry name" value="CARBOHYDRATE KINASE PFKB DOMAIN-CONTAINING PROTEIN"/>
    <property type="match status" value="1"/>
</dbReference>
<evidence type="ECO:0000256" key="3">
    <source>
        <dbReference type="ARBA" id="ARBA00022777"/>
    </source>
</evidence>
<dbReference type="EMBL" id="DVHU01000060">
    <property type="protein sequence ID" value="HIR93055.1"/>
    <property type="molecule type" value="Genomic_DNA"/>
</dbReference>
<dbReference type="Pfam" id="PF00294">
    <property type="entry name" value="PfkB"/>
    <property type="match status" value="1"/>
</dbReference>
<dbReference type="Proteomes" id="UP000886841">
    <property type="component" value="Unassembled WGS sequence"/>
</dbReference>
<keyword evidence="2" id="KW-0808">Transferase</keyword>